<dbReference type="OrthoDB" id="1263307at2759"/>
<dbReference type="SUPFAM" id="SSF53474">
    <property type="entry name" value="alpha/beta-Hydrolases"/>
    <property type="match status" value="1"/>
</dbReference>
<feature type="domain" description="AB hydrolase-1" evidence="1">
    <location>
        <begin position="7"/>
        <end position="240"/>
    </location>
</feature>
<proteinExistence type="predicted"/>
<dbReference type="InterPro" id="IPR029058">
    <property type="entry name" value="AB_hydrolase_fold"/>
</dbReference>
<dbReference type="EMBL" id="KN847322">
    <property type="protein sequence ID" value="KIW51225.1"/>
    <property type="molecule type" value="Genomic_DNA"/>
</dbReference>
<evidence type="ECO:0000313" key="2">
    <source>
        <dbReference type="EMBL" id="KIW51225.1"/>
    </source>
</evidence>
<dbReference type="Proteomes" id="UP000054342">
    <property type="component" value="Unassembled WGS sequence"/>
</dbReference>
<keyword evidence="3" id="KW-1185">Reference proteome</keyword>
<dbReference type="InterPro" id="IPR000073">
    <property type="entry name" value="AB_hydrolase_1"/>
</dbReference>
<dbReference type="Pfam" id="PF12697">
    <property type="entry name" value="Abhydrolase_6"/>
    <property type="match status" value="1"/>
</dbReference>
<sequence>MASKPSILLIPGSFSHASMYYPLQDAIQALGYECFVNNAPSASRNPPEEPATLEDDAVFFRGIIEKLADQGKDVVVVPHSYGGIIATEAAKGASKADRQASGKPGGIVKIIYLTAIVLPEGGSSRKDYGEPPAALVHVGEDGFMRITGVELCAQATFNDWPYEKALEITKTMTRHSAPSFAGILTYPAYKHIPCSYIFCEHDMIIPPEKQQHYIDQIKEGSRKEVEVHKLLTGHCPTVTATNETAKVIVDMASSHKQSATLK</sequence>
<protein>
    <recommendedName>
        <fullName evidence="1">AB hydrolase-1 domain-containing protein</fullName>
    </recommendedName>
</protein>
<dbReference type="GeneID" id="25331875"/>
<evidence type="ECO:0000259" key="1">
    <source>
        <dbReference type="Pfam" id="PF12697"/>
    </source>
</evidence>
<dbReference type="RefSeq" id="XP_013311809.1">
    <property type="nucleotide sequence ID" value="XM_013456355.1"/>
</dbReference>
<evidence type="ECO:0000313" key="3">
    <source>
        <dbReference type="Proteomes" id="UP000054342"/>
    </source>
</evidence>
<gene>
    <name evidence="2" type="ORF">PV05_09967</name>
</gene>
<accession>A0A0D2E980</accession>
<reference evidence="2 3" key="1">
    <citation type="submission" date="2015-01" db="EMBL/GenBank/DDBJ databases">
        <title>The Genome Sequence of Exophiala xenobiotica CBS118157.</title>
        <authorList>
            <consortium name="The Broad Institute Genomics Platform"/>
            <person name="Cuomo C."/>
            <person name="de Hoog S."/>
            <person name="Gorbushina A."/>
            <person name="Stielow B."/>
            <person name="Teixiera M."/>
            <person name="Abouelleil A."/>
            <person name="Chapman S.B."/>
            <person name="Priest M."/>
            <person name="Young S.K."/>
            <person name="Wortman J."/>
            <person name="Nusbaum C."/>
            <person name="Birren B."/>
        </authorList>
    </citation>
    <scope>NUCLEOTIDE SEQUENCE [LARGE SCALE GENOMIC DNA]</scope>
    <source>
        <strain evidence="2 3">CBS 118157</strain>
    </source>
</reference>
<dbReference type="PANTHER" id="PTHR37017:SF13">
    <property type="entry name" value="AB HYDROLASE-1 DOMAIN-CONTAINING PROTEIN"/>
    <property type="match status" value="1"/>
</dbReference>
<dbReference type="AlphaFoldDB" id="A0A0D2E980"/>
<name>A0A0D2E980_9EURO</name>
<dbReference type="InterPro" id="IPR052897">
    <property type="entry name" value="Sec-Metab_Biosynth_Hydrolase"/>
</dbReference>
<dbReference type="Gene3D" id="3.40.50.1820">
    <property type="entry name" value="alpha/beta hydrolase"/>
    <property type="match status" value="1"/>
</dbReference>
<dbReference type="STRING" id="348802.A0A0D2E980"/>
<dbReference type="HOGENOM" id="CLU_046066_1_0_1"/>
<organism evidence="2 3">
    <name type="scientific">Exophiala xenobiotica</name>
    <dbReference type="NCBI Taxonomy" id="348802"/>
    <lineage>
        <taxon>Eukaryota</taxon>
        <taxon>Fungi</taxon>
        <taxon>Dikarya</taxon>
        <taxon>Ascomycota</taxon>
        <taxon>Pezizomycotina</taxon>
        <taxon>Eurotiomycetes</taxon>
        <taxon>Chaetothyriomycetidae</taxon>
        <taxon>Chaetothyriales</taxon>
        <taxon>Herpotrichiellaceae</taxon>
        <taxon>Exophiala</taxon>
    </lineage>
</organism>
<dbReference type="PANTHER" id="PTHR37017">
    <property type="entry name" value="AB HYDROLASE-1 DOMAIN-CONTAINING PROTEIN-RELATED"/>
    <property type="match status" value="1"/>
</dbReference>